<dbReference type="InterPro" id="IPR034904">
    <property type="entry name" value="FSCA_dom_sf"/>
</dbReference>
<reference evidence="8 9" key="1">
    <citation type="submission" date="2019-02" db="EMBL/GenBank/DDBJ databases">
        <authorList>
            <person name="Manzano-Marin A."/>
            <person name="Manzano-Marin A."/>
        </authorList>
    </citation>
    <scope>NUCLEOTIDE SEQUENCE [LARGE SCALE GENOMIC DNA]</scope>
    <source>
        <strain evidence="8 9">ErCipseudotaxifoliae</strain>
    </source>
</reference>
<dbReference type="Pfam" id="PF01521">
    <property type="entry name" value="Fe-S_biosyn"/>
    <property type="match status" value="1"/>
</dbReference>
<dbReference type="GO" id="GO:0051604">
    <property type="term" value="P:protein maturation"/>
    <property type="evidence" value="ECO:0007669"/>
    <property type="project" value="UniProtKB-UniRule"/>
</dbReference>
<dbReference type="PANTHER" id="PTHR11178">
    <property type="entry name" value="IRON-SULFUR CLUSTER SCAFFOLD PROTEIN NFU-RELATED"/>
    <property type="match status" value="1"/>
</dbReference>
<evidence type="ECO:0000256" key="4">
    <source>
        <dbReference type="ARBA" id="ARBA00023014"/>
    </source>
</evidence>
<feature type="binding site" evidence="5">
    <location>
        <position position="149"/>
    </location>
    <ligand>
        <name>[4Fe-4S] cluster</name>
        <dbReference type="ChEBI" id="CHEBI:49883"/>
    </ligand>
</feature>
<dbReference type="EMBL" id="LR217725">
    <property type="protein sequence ID" value="VFP87167.1"/>
    <property type="molecule type" value="Genomic_DNA"/>
</dbReference>
<evidence type="ECO:0000313" key="8">
    <source>
        <dbReference type="EMBL" id="VFP87167.1"/>
    </source>
</evidence>
<keyword evidence="1 5" id="KW-0004">4Fe-4S</keyword>
<dbReference type="Proteomes" id="UP000294462">
    <property type="component" value="Chromosome"/>
</dbReference>
<dbReference type="RefSeq" id="WP_072666328.1">
    <property type="nucleotide sequence ID" value="NZ_LR217725.1"/>
</dbReference>
<dbReference type="NCBIfam" id="TIGR03341">
    <property type="entry name" value="YhgI_GntY"/>
    <property type="match status" value="1"/>
</dbReference>
<dbReference type="NCBIfam" id="NF008392">
    <property type="entry name" value="PRK11190.1"/>
    <property type="match status" value="1"/>
</dbReference>
<keyword evidence="2 5" id="KW-0479">Metal-binding</keyword>
<comment type="subunit">
    <text evidence="5">Homodimer.</text>
</comment>
<dbReference type="GO" id="GO:0016226">
    <property type="term" value="P:iron-sulfur cluster assembly"/>
    <property type="evidence" value="ECO:0007669"/>
    <property type="project" value="UniProtKB-UniRule"/>
</dbReference>
<evidence type="ECO:0000256" key="1">
    <source>
        <dbReference type="ARBA" id="ARBA00022485"/>
    </source>
</evidence>
<keyword evidence="4 5" id="KW-0411">Iron-sulfur</keyword>
<evidence type="ECO:0000313" key="9">
    <source>
        <dbReference type="Proteomes" id="UP000294462"/>
    </source>
</evidence>
<dbReference type="AlphaFoldDB" id="A0A451DKB0"/>
<name>A0A451DKB0_9GAMM</name>
<accession>A0A451DKB0</accession>
<dbReference type="KEGG" id="ehd:ERCIPSTX3056_446"/>
<sequence>MIIITKSAQEHFSKLLSTQPHGTQIRVFVLNPGTSAAECGVAYCAGDEVSTHDIELKFDKLSAFIDNASAPYLQDAEIDYIINPMGSQLTLKAPYARMGKISDDASLFDRVKWVLQAQINPQLARHGGAVSIVDITSEGYVILKFSGGCNGCAMVNVTIKDGIEKELLAQFSELKGVKDLTEHQYGDHSFY</sequence>
<dbReference type="SUPFAM" id="SSF89360">
    <property type="entry name" value="HesB-like domain"/>
    <property type="match status" value="1"/>
</dbReference>
<dbReference type="InterPro" id="IPR017726">
    <property type="entry name" value="Fe/S_biogenesis_protein_NfuA"/>
</dbReference>
<proteinExistence type="inferred from homology"/>
<dbReference type="Gene3D" id="2.60.300.12">
    <property type="entry name" value="HesB-like domain"/>
    <property type="match status" value="1"/>
</dbReference>
<dbReference type="InterPro" id="IPR000361">
    <property type="entry name" value="ATAP_core_dom"/>
</dbReference>
<protein>
    <recommendedName>
        <fullName evidence="5">Fe/S biogenesis protein NfuA</fullName>
    </recommendedName>
</protein>
<dbReference type="Gene3D" id="3.30.300.130">
    <property type="entry name" value="Fe-S cluster assembly (FSCA)"/>
    <property type="match status" value="1"/>
</dbReference>
<dbReference type="GO" id="GO:0051539">
    <property type="term" value="F:4 iron, 4 sulfur cluster binding"/>
    <property type="evidence" value="ECO:0007669"/>
    <property type="project" value="UniProtKB-UniRule"/>
</dbReference>
<dbReference type="GO" id="GO:0005506">
    <property type="term" value="F:iron ion binding"/>
    <property type="evidence" value="ECO:0007669"/>
    <property type="project" value="InterPro"/>
</dbReference>
<evidence type="ECO:0000259" key="7">
    <source>
        <dbReference type="Pfam" id="PF01521"/>
    </source>
</evidence>
<keyword evidence="9" id="KW-1185">Reference proteome</keyword>
<organism evidence="8 9">
    <name type="scientific">Candidatus Erwinia haradaeae</name>
    <dbReference type="NCBI Taxonomy" id="1922217"/>
    <lineage>
        <taxon>Bacteria</taxon>
        <taxon>Pseudomonadati</taxon>
        <taxon>Pseudomonadota</taxon>
        <taxon>Gammaproteobacteria</taxon>
        <taxon>Enterobacterales</taxon>
        <taxon>Erwiniaceae</taxon>
        <taxon>Erwinia</taxon>
    </lineage>
</organism>
<evidence type="ECO:0000259" key="6">
    <source>
        <dbReference type="Pfam" id="PF01106"/>
    </source>
</evidence>
<gene>
    <name evidence="5 8" type="primary">nfuA</name>
    <name evidence="8" type="ORF">ERCIPSTX3056_446</name>
</gene>
<feature type="domain" description="NIF system FeS cluster assembly NifU C-terminal" evidence="6">
    <location>
        <begin position="111"/>
        <end position="177"/>
    </location>
</feature>
<feature type="binding site" evidence="5">
    <location>
        <position position="152"/>
    </location>
    <ligand>
        <name>[4Fe-4S] cluster</name>
        <dbReference type="ChEBI" id="CHEBI:49883"/>
    </ligand>
</feature>
<dbReference type="Pfam" id="PF01106">
    <property type="entry name" value="NifU"/>
    <property type="match status" value="1"/>
</dbReference>
<evidence type="ECO:0000256" key="2">
    <source>
        <dbReference type="ARBA" id="ARBA00022723"/>
    </source>
</evidence>
<comment type="function">
    <text evidence="5">Involved in iron-sulfur cluster biogenesis. Binds a 4Fe-4S cluster, can transfer this cluster to apoproteins, and thereby intervenes in the maturation of Fe/S proteins. Could also act as a scaffold/chaperone for damaged Fe/S proteins.</text>
</comment>
<dbReference type="HAMAP" id="MF_01637">
    <property type="entry name" value="Fe_S_biogen_NfuA"/>
    <property type="match status" value="1"/>
</dbReference>
<dbReference type="OrthoDB" id="9785450at2"/>
<feature type="domain" description="Core" evidence="7">
    <location>
        <begin position="2"/>
        <end position="97"/>
    </location>
</feature>
<dbReference type="SUPFAM" id="SSF117916">
    <property type="entry name" value="Fe-S cluster assembly (FSCA) domain-like"/>
    <property type="match status" value="1"/>
</dbReference>
<evidence type="ECO:0000256" key="5">
    <source>
        <dbReference type="HAMAP-Rule" id="MF_01637"/>
    </source>
</evidence>
<dbReference type="InterPro" id="IPR035903">
    <property type="entry name" value="HesB-like_dom_sf"/>
</dbReference>
<comment type="similarity">
    <text evidence="5">Belongs to the NfuA family.</text>
</comment>
<keyword evidence="3 5" id="KW-0408">Iron</keyword>
<comment type="cofactor">
    <cofactor evidence="5">
        <name>[4Fe-4S] cluster</name>
        <dbReference type="ChEBI" id="CHEBI:49883"/>
    </cofactor>
    <text evidence="5">Binds 1 [4Fe-4S] cluster per subunit. The cluster is presumably bound at the interface of two monomers.</text>
</comment>
<dbReference type="PANTHER" id="PTHR11178:SF51">
    <property type="entry name" value="FE_S BIOGENESIS PROTEIN NFUA"/>
    <property type="match status" value="1"/>
</dbReference>
<evidence type="ECO:0000256" key="3">
    <source>
        <dbReference type="ARBA" id="ARBA00023004"/>
    </source>
</evidence>
<dbReference type="InterPro" id="IPR001075">
    <property type="entry name" value="NIF_FeS_clus_asmbl_NifU_C"/>
</dbReference>